<dbReference type="Proteomes" id="UP000807769">
    <property type="component" value="Unassembled WGS sequence"/>
</dbReference>
<gene>
    <name evidence="2" type="ORF">BJ212DRAFT_881221</name>
</gene>
<feature type="transmembrane region" description="Helical" evidence="1">
    <location>
        <begin position="38"/>
        <end position="57"/>
    </location>
</feature>
<evidence type="ECO:0000313" key="2">
    <source>
        <dbReference type="EMBL" id="KAG1791795.1"/>
    </source>
</evidence>
<organism evidence="2 3">
    <name type="scientific">Suillus subaureus</name>
    <dbReference type="NCBI Taxonomy" id="48587"/>
    <lineage>
        <taxon>Eukaryota</taxon>
        <taxon>Fungi</taxon>
        <taxon>Dikarya</taxon>
        <taxon>Basidiomycota</taxon>
        <taxon>Agaricomycotina</taxon>
        <taxon>Agaricomycetes</taxon>
        <taxon>Agaricomycetidae</taxon>
        <taxon>Boletales</taxon>
        <taxon>Suillineae</taxon>
        <taxon>Suillaceae</taxon>
        <taxon>Suillus</taxon>
    </lineage>
</organism>
<keyword evidence="1" id="KW-0812">Transmembrane</keyword>
<dbReference type="RefSeq" id="XP_041184866.1">
    <property type="nucleotide sequence ID" value="XM_041344268.1"/>
</dbReference>
<keyword evidence="1" id="KW-1133">Transmembrane helix</keyword>
<dbReference type="GeneID" id="64638284"/>
<reference evidence="2" key="1">
    <citation type="journal article" date="2020" name="New Phytol.">
        <title>Comparative genomics reveals dynamic genome evolution in host specialist ectomycorrhizal fungi.</title>
        <authorList>
            <person name="Lofgren L.A."/>
            <person name="Nguyen N.H."/>
            <person name="Vilgalys R."/>
            <person name="Ruytinx J."/>
            <person name="Liao H.L."/>
            <person name="Branco S."/>
            <person name="Kuo A."/>
            <person name="LaButti K."/>
            <person name="Lipzen A."/>
            <person name="Andreopoulos W."/>
            <person name="Pangilinan J."/>
            <person name="Riley R."/>
            <person name="Hundley H."/>
            <person name="Na H."/>
            <person name="Barry K."/>
            <person name="Grigoriev I.V."/>
            <person name="Stajich J.E."/>
            <person name="Kennedy P.G."/>
        </authorList>
    </citation>
    <scope>NUCLEOTIDE SEQUENCE</scope>
    <source>
        <strain evidence="2">MN1</strain>
    </source>
</reference>
<keyword evidence="3" id="KW-1185">Reference proteome</keyword>
<comment type="caution">
    <text evidence="2">The sequence shown here is derived from an EMBL/GenBank/DDBJ whole genome shotgun (WGS) entry which is preliminary data.</text>
</comment>
<accession>A0A9P7AMJ0</accession>
<keyword evidence="1" id="KW-0472">Membrane</keyword>
<sequence>MSGTRIYLLIPLLVLLHSSLNSYYYGLHGVMATGVVSLTARGPIILDIVHVTFYQFFVDMYDSRIFRHP</sequence>
<evidence type="ECO:0000256" key="1">
    <source>
        <dbReference type="SAM" id="Phobius"/>
    </source>
</evidence>
<name>A0A9P7AMJ0_9AGAM</name>
<dbReference type="EMBL" id="JABBWG010000552">
    <property type="protein sequence ID" value="KAG1791795.1"/>
    <property type="molecule type" value="Genomic_DNA"/>
</dbReference>
<proteinExistence type="predicted"/>
<dbReference type="AlphaFoldDB" id="A0A9P7AMJ0"/>
<protein>
    <submittedName>
        <fullName evidence="2">Uncharacterized protein</fullName>
    </submittedName>
</protein>
<evidence type="ECO:0000313" key="3">
    <source>
        <dbReference type="Proteomes" id="UP000807769"/>
    </source>
</evidence>